<protein>
    <recommendedName>
        <fullName evidence="1">DUF5659 domain-containing protein</fullName>
    </recommendedName>
</protein>
<comment type="caution">
    <text evidence="2">The sequence shown here is derived from an EMBL/GenBank/DDBJ whole genome shotgun (WGS) entry which is preliminary data.</text>
</comment>
<reference evidence="2 3" key="1">
    <citation type="journal article" date="2014" name="Genome Announc.">
        <title>Draft genome sequences of the altered schaedler flora, a defined bacterial community from gnotobiotic mice.</title>
        <authorList>
            <person name="Wannemuehler M.J."/>
            <person name="Overstreet A.M."/>
            <person name="Ward D.V."/>
            <person name="Phillips G.J."/>
        </authorList>
    </citation>
    <scope>NUCLEOTIDE SEQUENCE [LARGE SCALE GENOMIC DNA]</scope>
    <source>
        <strain evidence="2 3">ASF492</strain>
    </source>
</reference>
<dbReference type="Pfam" id="PF18903">
    <property type="entry name" value="DUF5659"/>
    <property type="match status" value="1"/>
</dbReference>
<dbReference type="HOGENOM" id="CLU_199752_1_0_9"/>
<evidence type="ECO:0000313" key="3">
    <source>
        <dbReference type="Proteomes" id="UP000012589"/>
    </source>
</evidence>
<feature type="domain" description="DUF5659" evidence="1">
    <location>
        <begin position="5"/>
        <end position="54"/>
    </location>
</feature>
<evidence type="ECO:0000313" key="2">
    <source>
        <dbReference type="EMBL" id="EMZ21420.1"/>
    </source>
</evidence>
<name>N2A5R7_9FIRM</name>
<accession>N2A5R7</accession>
<dbReference type="EMBL" id="AQFT01000133">
    <property type="protein sequence ID" value="EMZ21420.1"/>
    <property type="molecule type" value="Genomic_DNA"/>
</dbReference>
<proteinExistence type="predicted"/>
<organism evidence="2 3">
    <name type="scientific">Eubacterium plexicaudatum ASF492</name>
    <dbReference type="NCBI Taxonomy" id="1235802"/>
    <lineage>
        <taxon>Bacteria</taxon>
        <taxon>Bacillati</taxon>
        <taxon>Bacillota</taxon>
        <taxon>Clostridia</taxon>
        <taxon>Eubacteriales</taxon>
        <taxon>Eubacteriaceae</taxon>
        <taxon>Eubacterium</taxon>
    </lineage>
</organism>
<dbReference type="Proteomes" id="UP000012589">
    <property type="component" value="Unassembled WGS sequence"/>
</dbReference>
<dbReference type="InterPro" id="IPR043718">
    <property type="entry name" value="DUF5659"/>
</dbReference>
<dbReference type="STRING" id="1235802.C823_04564"/>
<sequence length="66" mass="8024">MGNSKYFYCYSYKLMCFLKSYGFRYVFKGKNSNSKSTYYAFKKSVDLDNVIILWNTIKYKLKEHKE</sequence>
<gene>
    <name evidence="2" type="ORF">C823_04564</name>
</gene>
<keyword evidence="3" id="KW-1185">Reference proteome</keyword>
<evidence type="ECO:0000259" key="1">
    <source>
        <dbReference type="Pfam" id="PF18903"/>
    </source>
</evidence>
<dbReference type="AlphaFoldDB" id="N2A5R7"/>